<dbReference type="PROSITE" id="PS50222">
    <property type="entry name" value="EF_HAND_2"/>
    <property type="match status" value="2"/>
</dbReference>
<keyword evidence="3" id="KW-0106">Calcium</keyword>
<organism evidence="6">
    <name type="scientific">Cryptomonas curvata</name>
    <dbReference type="NCBI Taxonomy" id="233186"/>
    <lineage>
        <taxon>Eukaryota</taxon>
        <taxon>Cryptophyceae</taxon>
        <taxon>Cryptomonadales</taxon>
        <taxon>Cryptomonadaceae</taxon>
        <taxon>Cryptomonas</taxon>
    </lineage>
</organism>
<dbReference type="CDD" id="cd00051">
    <property type="entry name" value="EFh"/>
    <property type="match status" value="1"/>
</dbReference>
<dbReference type="PANTHER" id="PTHR34524:SF6">
    <property type="entry name" value="CALCYPHOSINE LIKE"/>
    <property type="match status" value="1"/>
</dbReference>
<keyword evidence="2" id="KW-0677">Repeat</keyword>
<evidence type="ECO:0000259" key="5">
    <source>
        <dbReference type="PROSITE" id="PS50222"/>
    </source>
</evidence>
<dbReference type="AlphaFoldDB" id="A0A7S0MLR6"/>
<dbReference type="InterPro" id="IPR018247">
    <property type="entry name" value="EF_Hand_1_Ca_BS"/>
</dbReference>
<evidence type="ECO:0000256" key="3">
    <source>
        <dbReference type="ARBA" id="ARBA00022837"/>
    </source>
</evidence>
<gene>
    <name evidence="6" type="ORF">CCUR1050_LOCUS21988</name>
</gene>
<proteinExistence type="predicted"/>
<evidence type="ECO:0000256" key="4">
    <source>
        <dbReference type="SAM" id="MobiDB-lite"/>
    </source>
</evidence>
<dbReference type="EMBL" id="HBEZ01039940">
    <property type="protein sequence ID" value="CAD8644303.1"/>
    <property type="molecule type" value="Transcribed_RNA"/>
</dbReference>
<sequence length="387" mass="44099">MTMMLPTLSTPRRLSPNLPRTAGTTLSSISSPRSPLDEYALNASKAIRFSYATPSKPTLGPLHTEKALVKRSTPKFPKRIKTANKDNLDMSEGIVDLDIDTALLPNETVDPKVVYIQNKIQEQLKGKPKFQMLETKEMDQHAFARTLKRHGLDLDEGERDILFKHYDKDGGGTLDYKEFFKGLRGSDFVQTSKSYGFETPDPHYHDELIGGGYGHYFPISADLPPRTPRAFKAWLQQYSSEQCPFGTDRKIFGGTWQYRTSLLMHAHPIVSPRYGKTGFPARKTLADIIHVISDKINERSTSKFAFSCTFRQFDRNGDGVIDREEFEKVLDKYNIDLQADEMERLFKYFCSQDGGIRYSDLVNAIEDYRRRHPLGGYIGTGFGIQPW</sequence>
<dbReference type="PANTHER" id="PTHR34524">
    <property type="entry name" value="CALCYPHOSIN"/>
    <property type="match status" value="1"/>
</dbReference>
<accession>A0A7S0MLR6</accession>
<dbReference type="InterPro" id="IPR051581">
    <property type="entry name" value="Ca-bind"/>
</dbReference>
<dbReference type="GO" id="GO:0005509">
    <property type="term" value="F:calcium ion binding"/>
    <property type="evidence" value="ECO:0007669"/>
    <property type="project" value="InterPro"/>
</dbReference>
<dbReference type="Gene3D" id="1.10.238.10">
    <property type="entry name" value="EF-hand"/>
    <property type="match status" value="2"/>
</dbReference>
<evidence type="ECO:0000256" key="2">
    <source>
        <dbReference type="ARBA" id="ARBA00022737"/>
    </source>
</evidence>
<reference evidence="6" key="1">
    <citation type="submission" date="2021-01" db="EMBL/GenBank/DDBJ databases">
        <authorList>
            <person name="Corre E."/>
            <person name="Pelletier E."/>
            <person name="Niang G."/>
            <person name="Scheremetjew M."/>
            <person name="Finn R."/>
            <person name="Kale V."/>
            <person name="Holt S."/>
            <person name="Cochrane G."/>
            <person name="Meng A."/>
            <person name="Brown T."/>
            <person name="Cohen L."/>
        </authorList>
    </citation>
    <scope>NUCLEOTIDE SEQUENCE</scope>
    <source>
        <strain evidence="6">CCAP979/52</strain>
    </source>
</reference>
<keyword evidence="1" id="KW-0479">Metal-binding</keyword>
<dbReference type="Pfam" id="PF13833">
    <property type="entry name" value="EF-hand_8"/>
    <property type="match status" value="1"/>
</dbReference>
<dbReference type="Pfam" id="PF13202">
    <property type="entry name" value="EF-hand_5"/>
    <property type="match status" value="1"/>
</dbReference>
<evidence type="ECO:0000313" key="6">
    <source>
        <dbReference type="EMBL" id="CAD8644303.1"/>
    </source>
</evidence>
<feature type="domain" description="EF-hand" evidence="5">
    <location>
        <begin position="154"/>
        <end position="189"/>
    </location>
</feature>
<dbReference type="SMART" id="SM00054">
    <property type="entry name" value="EFh"/>
    <property type="match status" value="2"/>
</dbReference>
<feature type="domain" description="EF-hand" evidence="5">
    <location>
        <begin position="301"/>
        <end position="336"/>
    </location>
</feature>
<dbReference type="InterPro" id="IPR011992">
    <property type="entry name" value="EF-hand-dom_pair"/>
</dbReference>
<name>A0A7S0MLR6_9CRYP</name>
<feature type="compositionally biased region" description="Polar residues" evidence="4">
    <location>
        <begin position="22"/>
        <end position="32"/>
    </location>
</feature>
<feature type="region of interest" description="Disordered" evidence="4">
    <location>
        <begin position="1"/>
        <end position="32"/>
    </location>
</feature>
<dbReference type="SUPFAM" id="SSF47473">
    <property type="entry name" value="EF-hand"/>
    <property type="match status" value="1"/>
</dbReference>
<evidence type="ECO:0000256" key="1">
    <source>
        <dbReference type="ARBA" id="ARBA00022723"/>
    </source>
</evidence>
<dbReference type="InterPro" id="IPR002048">
    <property type="entry name" value="EF_hand_dom"/>
</dbReference>
<dbReference type="PROSITE" id="PS00018">
    <property type="entry name" value="EF_HAND_1"/>
    <property type="match status" value="2"/>
</dbReference>
<protein>
    <recommendedName>
        <fullName evidence="5">EF-hand domain-containing protein</fullName>
    </recommendedName>
</protein>